<gene>
    <name evidence="2" type="ORF">ACJRO7_021943</name>
</gene>
<dbReference type="EMBL" id="JBJKBG010000005">
    <property type="protein sequence ID" value="KAL3740746.1"/>
    <property type="molecule type" value="Genomic_DNA"/>
</dbReference>
<name>A0ABD3KLK0_EUCGL</name>
<sequence length="64" mass="7029">MSLFSTLFSCFSDRSNGRVISFDGKDHGCVEGKGESRKNDSKSKSKPPPIPTTYFPAGSQFPRL</sequence>
<feature type="compositionally biased region" description="Basic and acidic residues" evidence="1">
    <location>
        <begin position="23"/>
        <end position="43"/>
    </location>
</feature>
<evidence type="ECO:0000313" key="2">
    <source>
        <dbReference type="EMBL" id="KAL3740746.1"/>
    </source>
</evidence>
<evidence type="ECO:0000313" key="3">
    <source>
        <dbReference type="Proteomes" id="UP001634007"/>
    </source>
</evidence>
<feature type="region of interest" description="Disordered" evidence="1">
    <location>
        <begin position="22"/>
        <end position="64"/>
    </location>
</feature>
<keyword evidence="3" id="KW-1185">Reference proteome</keyword>
<proteinExistence type="predicted"/>
<comment type="caution">
    <text evidence="2">The sequence shown here is derived from an EMBL/GenBank/DDBJ whole genome shotgun (WGS) entry which is preliminary data.</text>
</comment>
<organism evidence="2 3">
    <name type="scientific">Eucalyptus globulus</name>
    <name type="common">Tasmanian blue gum</name>
    <dbReference type="NCBI Taxonomy" id="34317"/>
    <lineage>
        <taxon>Eukaryota</taxon>
        <taxon>Viridiplantae</taxon>
        <taxon>Streptophyta</taxon>
        <taxon>Embryophyta</taxon>
        <taxon>Tracheophyta</taxon>
        <taxon>Spermatophyta</taxon>
        <taxon>Magnoliopsida</taxon>
        <taxon>eudicotyledons</taxon>
        <taxon>Gunneridae</taxon>
        <taxon>Pentapetalae</taxon>
        <taxon>rosids</taxon>
        <taxon>malvids</taxon>
        <taxon>Myrtales</taxon>
        <taxon>Myrtaceae</taxon>
        <taxon>Myrtoideae</taxon>
        <taxon>Eucalypteae</taxon>
        <taxon>Eucalyptus</taxon>
    </lineage>
</organism>
<dbReference type="Proteomes" id="UP001634007">
    <property type="component" value="Unassembled WGS sequence"/>
</dbReference>
<accession>A0ABD3KLK0</accession>
<protein>
    <submittedName>
        <fullName evidence="2">Uncharacterized protein</fullName>
    </submittedName>
</protein>
<evidence type="ECO:0000256" key="1">
    <source>
        <dbReference type="SAM" id="MobiDB-lite"/>
    </source>
</evidence>
<reference evidence="2 3" key="1">
    <citation type="submission" date="2024-11" db="EMBL/GenBank/DDBJ databases">
        <title>Chromosome-level genome assembly of Eucalyptus globulus Labill. provides insights into its genome evolution.</title>
        <authorList>
            <person name="Li X."/>
        </authorList>
    </citation>
    <scope>NUCLEOTIDE SEQUENCE [LARGE SCALE GENOMIC DNA]</scope>
    <source>
        <strain evidence="2">CL2024</strain>
        <tissue evidence="2">Fresh tender leaves</tissue>
    </source>
</reference>
<dbReference type="AlphaFoldDB" id="A0ABD3KLK0"/>